<feature type="compositionally biased region" description="Basic residues" evidence="1">
    <location>
        <begin position="742"/>
        <end position="762"/>
    </location>
</feature>
<feature type="region of interest" description="Disordered" evidence="1">
    <location>
        <begin position="727"/>
        <end position="795"/>
    </location>
</feature>
<evidence type="ECO:0000313" key="2">
    <source>
        <dbReference type="EMBL" id="RMX37368.1"/>
    </source>
</evidence>
<feature type="compositionally biased region" description="Basic and acidic residues" evidence="1">
    <location>
        <begin position="599"/>
        <end position="613"/>
    </location>
</feature>
<feature type="region of interest" description="Disordered" evidence="1">
    <location>
        <begin position="390"/>
        <end position="416"/>
    </location>
</feature>
<evidence type="ECO:0000313" key="3">
    <source>
        <dbReference type="Proteomes" id="UP000275408"/>
    </source>
</evidence>
<feature type="region of interest" description="Disordered" evidence="1">
    <location>
        <begin position="135"/>
        <end position="156"/>
    </location>
</feature>
<sequence length="864" mass="94636">MDEEKLTPLVPTDHRPKIEETCTNQTSVNTSTTVDSKAEVRALLVGALNGSLGSSSLSARNLLETLLKKLDKGTPEMRENPSTTAMVGLEAGMNQEISAPQVNASQEMGDVDMEKAEENYDTTGDSHVSLIEDDKETNNEGSSCQQEAMEDESATLPSREINEVAPNQHLNSFNLRNVSMAAKDRVHDFALDLANTTSSQPDTSSHLNQSKSPTSESAIFVEFGPDPVNEESLSYPERRVSVRWCVRVCFFWPRGFLLLFSNNNLNKTKNSKSSNLLIHNLAEISAPQVNASQEMGDVDMEKAKENYNTTGDSWANSHVSLTEDDEETNNEGSSCQQEAMEDESATLPSSEINAVAPDQHLNSFPSRDVSMLAKKRVHDFVLDVVNTTSSQLDTSSHLHQSKPPGPDPVSEESSSYPGKVLILSLKENDSSETTMMSSDVPHVCASPVWEIHETGCPPSSSAQTPVTHSWSSPLTSGRSIDIGLKTTCVTPAENKTPNETAATSSDGSIKTDLNTTDMPSFRCKSGTSAKKESCDFGISATSLDVDANQVITKSSRFADIFSPSLNEVKEQESIGDSLSHSRVSLRIDEVEARQNSSACERRSPSKNTQSHDKCSVNPLINSLGLKQSDFENTSIISCCCDGKAYIENEASPSCSKSFGLVAKMSTGLENSNLVSKRSKRKRKRGAPECSNVESVEPLRKSPRFAMETGENQTESPLIKVKIEHQHPPAEDLGDPTDAATSAKKRSSPKAKGKTRKRKRSVRKNSDISDKPLQNFPWLETNEPQVVSPQAEEPRVKVEVPQSPEALEYAHFCLRNAYHALLGATAKNVTIQPQVNTANIHFDWHSASNLFSFYLMVLLRKTRKK</sequence>
<protein>
    <submittedName>
        <fullName evidence="2">Uncharacterized protein</fullName>
    </submittedName>
</protein>
<dbReference type="AlphaFoldDB" id="A0A3M6T7V4"/>
<evidence type="ECO:0000256" key="1">
    <source>
        <dbReference type="SAM" id="MobiDB-lite"/>
    </source>
</evidence>
<organism evidence="2 3">
    <name type="scientific">Pocillopora damicornis</name>
    <name type="common">Cauliflower coral</name>
    <name type="synonym">Millepora damicornis</name>
    <dbReference type="NCBI Taxonomy" id="46731"/>
    <lineage>
        <taxon>Eukaryota</taxon>
        <taxon>Metazoa</taxon>
        <taxon>Cnidaria</taxon>
        <taxon>Anthozoa</taxon>
        <taxon>Hexacorallia</taxon>
        <taxon>Scleractinia</taxon>
        <taxon>Astrocoeniina</taxon>
        <taxon>Pocilloporidae</taxon>
        <taxon>Pocillopora</taxon>
    </lineage>
</organism>
<feature type="region of interest" description="Disordered" evidence="1">
    <location>
        <begin position="322"/>
        <end position="347"/>
    </location>
</feature>
<name>A0A3M6T7V4_POCDA</name>
<feature type="region of interest" description="Disordered" evidence="1">
    <location>
        <begin position="195"/>
        <end position="215"/>
    </location>
</feature>
<feature type="region of interest" description="Disordered" evidence="1">
    <location>
        <begin position="490"/>
        <end position="513"/>
    </location>
</feature>
<accession>A0A3M6T7V4</accession>
<feature type="region of interest" description="Disordered" evidence="1">
    <location>
        <begin position="593"/>
        <end position="613"/>
    </location>
</feature>
<comment type="caution">
    <text evidence="2">The sequence shown here is derived from an EMBL/GenBank/DDBJ whole genome shotgun (WGS) entry which is preliminary data.</text>
</comment>
<proteinExistence type="predicted"/>
<gene>
    <name evidence="2" type="ORF">pdam_00020323</name>
</gene>
<keyword evidence="3" id="KW-1185">Reference proteome</keyword>
<dbReference type="OrthoDB" id="10633262at2759"/>
<reference evidence="2 3" key="1">
    <citation type="journal article" date="2018" name="Sci. Rep.">
        <title>Comparative analysis of the Pocillopora damicornis genome highlights role of immune system in coral evolution.</title>
        <authorList>
            <person name="Cunning R."/>
            <person name="Bay R.A."/>
            <person name="Gillette P."/>
            <person name="Baker A.C."/>
            <person name="Traylor-Knowles N."/>
        </authorList>
    </citation>
    <scope>NUCLEOTIDE SEQUENCE [LARGE SCALE GENOMIC DNA]</scope>
    <source>
        <strain evidence="2">RSMAS</strain>
        <tissue evidence="2">Whole animal</tissue>
    </source>
</reference>
<dbReference type="EMBL" id="RCHS01004149">
    <property type="protein sequence ID" value="RMX37368.1"/>
    <property type="molecule type" value="Genomic_DNA"/>
</dbReference>
<dbReference type="Proteomes" id="UP000275408">
    <property type="component" value="Unassembled WGS sequence"/>
</dbReference>
<feature type="region of interest" description="Disordered" evidence="1">
    <location>
        <begin position="671"/>
        <end position="714"/>
    </location>
</feature>